<proteinExistence type="predicted"/>
<reference evidence="3" key="1">
    <citation type="submission" date="2016-11" db="UniProtKB">
        <authorList>
            <consortium name="WormBaseParasite"/>
        </authorList>
    </citation>
    <scope>IDENTIFICATION</scope>
</reference>
<evidence type="ECO:0000259" key="1">
    <source>
        <dbReference type="Pfam" id="PF03114"/>
    </source>
</evidence>
<dbReference type="AlphaFoldDB" id="A0A1I7XSF3"/>
<protein>
    <submittedName>
        <fullName evidence="3">BAR domain-containing protein</fullName>
    </submittedName>
</protein>
<accession>A0A1I7XSF3</accession>
<evidence type="ECO:0000313" key="3">
    <source>
        <dbReference type="WBParaSite" id="Hba_20749"/>
    </source>
</evidence>
<dbReference type="InterPro" id="IPR004148">
    <property type="entry name" value="BAR_dom"/>
</dbReference>
<dbReference type="Proteomes" id="UP000095283">
    <property type="component" value="Unplaced"/>
</dbReference>
<dbReference type="InterPro" id="IPR027267">
    <property type="entry name" value="AH/BAR_dom_sf"/>
</dbReference>
<name>A0A1I7XSF3_HETBA</name>
<dbReference type="Gene3D" id="1.20.1270.60">
    <property type="entry name" value="Arfaptin homology (AH) domain/BAR domain"/>
    <property type="match status" value="1"/>
</dbReference>
<dbReference type="WBParaSite" id="Hba_20749">
    <property type="protein sequence ID" value="Hba_20749"/>
    <property type="gene ID" value="Hba_20749"/>
</dbReference>
<organism evidence="2 3">
    <name type="scientific">Heterorhabditis bacteriophora</name>
    <name type="common">Entomopathogenic nematode worm</name>
    <dbReference type="NCBI Taxonomy" id="37862"/>
    <lineage>
        <taxon>Eukaryota</taxon>
        <taxon>Metazoa</taxon>
        <taxon>Ecdysozoa</taxon>
        <taxon>Nematoda</taxon>
        <taxon>Chromadorea</taxon>
        <taxon>Rhabditida</taxon>
        <taxon>Rhabditina</taxon>
        <taxon>Rhabditomorpha</taxon>
        <taxon>Strongyloidea</taxon>
        <taxon>Heterorhabditidae</taxon>
        <taxon>Heterorhabditis</taxon>
    </lineage>
</organism>
<sequence length="170" mass="20154">MLFKCDALQKLGHLKDQDPMEKLKKAVEDFQYFIPSGEKSMILNKLINSFDNAANLKREHQIRQRHSIRHLRRFTVTEYRTLVETRDKFNQAKSNMDMAKHEVKQSKSTEQIEKRAILYQQTVEIFDEHCNMVMKQLEELTSIKGNHANDMDEFITAHKDYHITMANILK</sequence>
<dbReference type="Pfam" id="PF03114">
    <property type="entry name" value="BAR"/>
    <property type="match status" value="1"/>
</dbReference>
<feature type="domain" description="BAR" evidence="1">
    <location>
        <begin position="16"/>
        <end position="170"/>
    </location>
</feature>
<dbReference type="GO" id="GO:0005737">
    <property type="term" value="C:cytoplasm"/>
    <property type="evidence" value="ECO:0007669"/>
    <property type="project" value="InterPro"/>
</dbReference>
<keyword evidence="2" id="KW-1185">Reference proteome</keyword>
<evidence type="ECO:0000313" key="2">
    <source>
        <dbReference type="Proteomes" id="UP000095283"/>
    </source>
</evidence>
<dbReference type="SUPFAM" id="SSF103657">
    <property type="entry name" value="BAR/IMD domain-like"/>
    <property type="match status" value="1"/>
</dbReference>